<reference evidence="2" key="1">
    <citation type="submission" date="2022-11" db="UniProtKB">
        <authorList>
            <consortium name="WormBaseParasite"/>
        </authorList>
    </citation>
    <scope>IDENTIFICATION</scope>
</reference>
<dbReference type="Proteomes" id="UP000887577">
    <property type="component" value="Unplaced"/>
</dbReference>
<accession>A0A914YKB6</accession>
<organism evidence="1 2">
    <name type="scientific">Panagrolaimus superbus</name>
    <dbReference type="NCBI Taxonomy" id="310955"/>
    <lineage>
        <taxon>Eukaryota</taxon>
        <taxon>Metazoa</taxon>
        <taxon>Ecdysozoa</taxon>
        <taxon>Nematoda</taxon>
        <taxon>Chromadorea</taxon>
        <taxon>Rhabditida</taxon>
        <taxon>Tylenchina</taxon>
        <taxon>Panagrolaimomorpha</taxon>
        <taxon>Panagrolaimoidea</taxon>
        <taxon>Panagrolaimidae</taxon>
        <taxon>Panagrolaimus</taxon>
    </lineage>
</organism>
<name>A0A914YKB6_9BILA</name>
<protein>
    <submittedName>
        <fullName evidence="2">Uncharacterized protein</fullName>
    </submittedName>
</protein>
<evidence type="ECO:0000313" key="1">
    <source>
        <dbReference type="Proteomes" id="UP000887577"/>
    </source>
</evidence>
<dbReference type="AlphaFoldDB" id="A0A914YKB6"/>
<sequence length="69" mass="8184">MYWLPELNSQFDGILQKEAFPFIETINEMESKIYSRFTKDDGDPCSLDYVNQIRAERFRKFPGMKITAI</sequence>
<evidence type="ECO:0000313" key="2">
    <source>
        <dbReference type="WBParaSite" id="PSU_v2.g20782.t1"/>
    </source>
</evidence>
<keyword evidence="1" id="KW-1185">Reference proteome</keyword>
<dbReference type="WBParaSite" id="PSU_v2.g20782.t1">
    <property type="protein sequence ID" value="PSU_v2.g20782.t1"/>
    <property type="gene ID" value="PSU_v2.g20782"/>
</dbReference>
<proteinExistence type="predicted"/>